<dbReference type="PANTHER" id="PTHR31642">
    <property type="entry name" value="TRICHOTHECENE 3-O-ACETYLTRANSFERASE"/>
    <property type="match status" value="1"/>
</dbReference>
<dbReference type="Proteomes" id="UP000243975">
    <property type="component" value="Unassembled WGS sequence"/>
</dbReference>
<feature type="compositionally biased region" description="Pro residues" evidence="2">
    <location>
        <begin position="41"/>
        <end position="51"/>
    </location>
</feature>
<dbReference type="GO" id="GO:0016747">
    <property type="term" value="F:acyltransferase activity, transferring groups other than amino-acyl groups"/>
    <property type="evidence" value="ECO:0007669"/>
    <property type="project" value="TreeGrafter"/>
</dbReference>
<comment type="similarity">
    <text evidence="1">Belongs to the plant acyltransferase family.</text>
</comment>
<proteinExistence type="inferred from homology"/>
<comment type="caution">
    <text evidence="3">The sequence shown here is derived from an EMBL/GenBank/DDBJ whole genome shotgun (WGS) entry which is preliminary data.</text>
</comment>
<dbReference type="Gene3D" id="3.30.559.10">
    <property type="entry name" value="Chloramphenicol acetyltransferase-like domain"/>
    <property type="match status" value="2"/>
</dbReference>
<dbReference type="InterPro" id="IPR023213">
    <property type="entry name" value="CAT-like_dom_sf"/>
</dbReference>
<dbReference type="PANTHER" id="PTHR31642:SF228">
    <property type="entry name" value="ALCOHOL O-ACETYLTRANSFERASE"/>
    <property type="match status" value="1"/>
</dbReference>
<dbReference type="Gramene" id="KVI01451">
    <property type="protein sequence ID" value="KVI01451"/>
    <property type="gene ID" value="Ccrd_020278"/>
</dbReference>
<evidence type="ECO:0000313" key="4">
    <source>
        <dbReference type="Proteomes" id="UP000243975"/>
    </source>
</evidence>
<dbReference type="STRING" id="59895.A0A103Y2S9"/>
<dbReference type="AlphaFoldDB" id="A0A103Y2S9"/>
<sequence>MKNYYHLLTLRRSKGLFSSNSRWVHQTSTAIQRQHGHRHPPPPPPLPPPSSHPHISRNTCRPINAFVSHHCLQTTRSNLTSNHYYHSQSSTLHTSQLQLPYHEDDSSPLHYHVTVKGRDVISSAKSNQRYWLPLSNLDLLLPPVEAGVFFCYRKKDRDMSSESVVNSIKRSLAGILSSFYPLAGEIVANKQGEAEVVCNNGGVEFVHAHADIELKDLDLHHPDDSVKGKLVTEFNCGAIIISCAIDHRVADAYSLNMFLVAWAKYAKSGTMSDVDIPSFRPSIFNSRRPPTYAKSLDNLYIPISSIPPPSSFDQGPLHSRMYYIHAQSIDHLQSEASSQESKRSKLLSFTAFLWKLLAHGGDDAVNTTSRMGVVVDGRRFLADEQPSSPEKNHFGNVLSVPFGVATHSDLKAMPLNEIADRVHRFVAEATNEEHFRGLIDWVELHRPKPAVARIYFGVEKSEGEAVVVSSGRDLPINDMDFGWGRPEFGSLHFPWGSRTGYISTMPSGKRIGDWVVYVHLKQKDLDLIERMAPNVFKPLTHSLAFD</sequence>
<dbReference type="EMBL" id="LEKV01003092">
    <property type="protein sequence ID" value="KVI01451.1"/>
    <property type="molecule type" value="Genomic_DNA"/>
</dbReference>
<reference evidence="3 4" key="1">
    <citation type="journal article" date="2016" name="Sci. Rep.">
        <title>The genome sequence of the outbreeding globe artichoke constructed de novo incorporating a phase-aware low-pass sequencing strategy of F1 progeny.</title>
        <authorList>
            <person name="Scaglione D."/>
            <person name="Reyes-Chin-Wo S."/>
            <person name="Acquadro A."/>
            <person name="Froenicke L."/>
            <person name="Portis E."/>
            <person name="Beitel C."/>
            <person name="Tirone M."/>
            <person name="Mauro R."/>
            <person name="Lo Monaco A."/>
            <person name="Mauromicale G."/>
            <person name="Faccioli P."/>
            <person name="Cattivelli L."/>
            <person name="Rieseberg L."/>
            <person name="Michelmore R."/>
            <person name="Lanteri S."/>
        </authorList>
    </citation>
    <scope>NUCLEOTIDE SEQUENCE [LARGE SCALE GENOMIC DNA]</scope>
    <source>
        <strain evidence="3">2C</strain>
    </source>
</reference>
<accession>A0A103Y2S9</accession>
<organism evidence="3 4">
    <name type="scientific">Cynara cardunculus var. scolymus</name>
    <name type="common">Globe artichoke</name>
    <name type="synonym">Cynara scolymus</name>
    <dbReference type="NCBI Taxonomy" id="59895"/>
    <lineage>
        <taxon>Eukaryota</taxon>
        <taxon>Viridiplantae</taxon>
        <taxon>Streptophyta</taxon>
        <taxon>Embryophyta</taxon>
        <taxon>Tracheophyta</taxon>
        <taxon>Spermatophyta</taxon>
        <taxon>Magnoliopsida</taxon>
        <taxon>eudicotyledons</taxon>
        <taxon>Gunneridae</taxon>
        <taxon>Pentapetalae</taxon>
        <taxon>asterids</taxon>
        <taxon>campanulids</taxon>
        <taxon>Asterales</taxon>
        <taxon>Asteraceae</taxon>
        <taxon>Carduoideae</taxon>
        <taxon>Cardueae</taxon>
        <taxon>Carduinae</taxon>
        <taxon>Cynara</taxon>
    </lineage>
</organism>
<dbReference type="Pfam" id="PF02458">
    <property type="entry name" value="Transferase"/>
    <property type="match status" value="2"/>
</dbReference>
<dbReference type="OMA" id="LWKMVAT"/>
<protein>
    <submittedName>
        <fullName evidence="3">Chloramphenicol acetyltransferase-like domain-containing protein</fullName>
    </submittedName>
</protein>
<evidence type="ECO:0000313" key="3">
    <source>
        <dbReference type="EMBL" id="KVI01451.1"/>
    </source>
</evidence>
<gene>
    <name evidence="3" type="ORF">Ccrd_020278</name>
</gene>
<keyword evidence="4" id="KW-1185">Reference proteome</keyword>
<feature type="region of interest" description="Disordered" evidence="2">
    <location>
        <begin position="29"/>
        <end position="55"/>
    </location>
</feature>
<evidence type="ECO:0000256" key="1">
    <source>
        <dbReference type="ARBA" id="ARBA00009861"/>
    </source>
</evidence>
<evidence type="ECO:0000256" key="2">
    <source>
        <dbReference type="SAM" id="MobiDB-lite"/>
    </source>
</evidence>
<name>A0A103Y2S9_CYNCS</name>
<dbReference type="InterPro" id="IPR050317">
    <property type="entry name" value="Plant_Fungal_Acyltransferase"/>
</dbReference>